<dbReference type="Gene3D" id="3.90.1150.10">
    <property type="entry name" value="Aspartate Aminotransferase, domain 1"/>
    <property type="match status" value="1"/>
</dbReference>
<proteinExistence type="predicted"/>
<gene>
    <name evidence="3" type="ORF">AWW68_00965</name>
</gene>
<dbReference type="InterPro" id="IPR000192">
    <property type="entry name" value="Aminotrans_V_dom"/>
</dbReference>
<comment type="caution">
    <text evidence="3">The sequence shown here is derived from an EMBL/GenBank/DDBJ whole genome shotgun (WGS) entry which is preliminary data.</text>
</comment>
<dbReference type="SUPFAM" id="SSF53383">
    <property type="entry name" value="PLP-dependent transferases"/>
    <property type="match status" value="1"/>
</dbReference>
<dbReference type="Proteomes" id="UP000075606">
    <property type="component" value="Unassembled WGS sequence"/>
</dbReference>
<dbReference type="GO" id="GO:0008483">
    <property type="term" value="F:transaminase activity"/>
    <property type="evidence" value="ECO:0007669"/>
    <property type="project" value="UniProtKB-KW"/>
</dbReference>
<dbReference type="AlphaFoldDB" id="A0A150XF85"/>
<dbReference type="PANTHER" id="PTHR43586">
    <property type="entry name" value="CYSTEINE DESULFURASE"/>
    <property type="match status" value="1"/>
</dbReference>
<dbReference type="Gene3D" id="3.40.640.10">
    <property type="entry name" value="Type I PLP-dependent aspartate aminotransferase-like (Major domain)"/>
    <property type="match status" value="1"/>
</dbReference>
<dbReference type="PANTHER" id="PTHR43586:SF15">
    <property type="entry name" value="BLR3095 PROTEIN"/>
    <property type="match status" value="1"/>
</dbReference>
<evidence type="ECO:0000256" key="1">
    <source>
        <dbReference type="ARBA" id="ARBA00022898"/>
    </source>
</evidence>
<name>A0A150XF85_9BACT</name>
<feature type="domain" description="Aminotransferase class V" evidence="2">
    <location>
        <begin position="51"/>
        <end position="357"/>
    </location>
</feature>
<dbReference type="InterPro" id="IPR015422">
    <property type="entry name" value="PyrdxlP-dep_Trfase_small"/>
</dbReference>
<keyword evidence="3" id="KW-0808">Transferase</keyword>
<evidence type="ECO:0000313" key="3">
    <source>
        <dbReference type="EMBL" id="KYG77370.1"/>
    </source>
</evidence>
<dbReference type="InterPro" id="IPR015424">
    <property type="entry name" value="PyrdxlP-dep_Trfase"/>
</dbReference>
<dbReference type="EMBL" id="LRPC01000001">
    <property type="protein sequence ID" value="KYG77370.1"/>
    <property type="molecule type" value="Genomic_DNA"/>
</dbReference>
<dbReference type="OrthoDB" id="513408at2"/>
<dbReference type="RefSeq" id="WP_068215633.1">
    <property type="nucleotide sequence ID" value="NZ_LRPC01000001.1"/>
</dbReference>
<evidence type="ECO:0000259" key="2">
    <source>
        <dbReference type="Pfam" id="PF00266"/>
    </source>
</evidence>
<evidence type="ECO:0000313" key="4">
    <source>
        <dbReference type="Proteomes" id="UP000075606"/>
    </source>
</evidence>
<dbReference type="STRING" id="333140.AWW68_00965"/>
<accession>A0A150XF85</accession>
<protein>
    <submittedName>
        <fullName evidence="3">Aminotransferase class V</fullName>
    </submittedName>
</protein>
<dbReference type="InterPro" id="IPR015421">
    <property type="entry name" value="PyrdxlP-dep_Trfase_major"/>
</dbReference>
<reference evidence="3 4" key="1">
    <citation type="submission" date="2016-01" db="EMBL/GenBank/DDBJ databases">
        <title>Genome sequencing of Roseivirga spongicola UST030701-084.</title>
        <authorList>
            <person name="Selvaratnam C."/>
            <person name="Thevarajoo S."/>
            <person name="Goh K.M."/>
            <person name="Ee R."/>
            <person name="Chan K.-G."/>
            <person name="Chong C.S."/>
        </authorList>
    </citation>
    <scope>NUCLEOTIDE SEQUENCE [LARGE SCALE GENOMIC DNA]</scope>
    <source>
        <strain evidence="3 4">UST030701-084</strain>
    </source>
</reference>
<sequence length="386" mass="43697">MLNNQKDLFNLPDDITYLNCSYMSPMLKSVAEVGVRALYGKEDPTSVKPEDFFKNISALRAEFAKLINAKSGNDCAIVPSVSYALANVAKNLKAGHGNNIVIADEQFPSNVYAWKELEREKGIELKYVSAPNVKEGRGKLWNERILETIDSNTKMVATGHVHWADGTKFNLSAIRERADEVGAILVIDGTQSIGALPFDVQKFRPDAVVASGYKWLMGPYSSGVAYFGEYFRDGRPIENNWMNRLNSEDFRNLINYQDEYQPGAIRYEVGESANFILTPMLTRAIQQINEWKPENIQAYCKNLTAPFLNELQNIGIIVEDEAYRAEHLLGLRLPEHMVMEDVKKRFDAERIFVSIRGNSIRVSPHLYNGKADLRRLTECFKVSRPA</sequence>
<keyword evidence="4" id="KW-1185">Reference proteome</keyword>
<dbReference type="Pfam" id="PF00266">
    <property type="entry name" value="Aminotran_5"/>
    <property type="match status" value="1"/>
</dbReference>
<keyword evidence="1" id="KW-0663">Pyridoxal phosphate</keyword>
<organism evidence="3 4">
    <name type="scientific">Roseivirga spongicola</name>
    <dbReference type="NCBI Taxonomy" id="333140"/>
    <lineage>
        <taxon>Bacteria</taxon>
        <taxon>Pseudomonadati</taxon>
        <taxon>Bacteroidota</taxon>
        <taxon>Cytophagia</taxon>
        <taxon>Cytophagales</taxon>
        <taxon>Roseivirgaceae</taxon>
        <taxon>Roseivirga</taxon>
    </lineage>
</organism>
<keyword evidence="3" id="KW-0032">Aminotransferase</keyword>